<feature type="transmembrane region" description="Helical" evidence="7">
    <location>
        <begin position="120"/>
        <end position="140"/>
    </location>
</feature>
<dbReference type="InterPro" id="IPR020846">
    <property type="entry name" value="MFS_dom"/>
</dbReference>
<evidence type="ECO:0000256" key="4">
    <source>
        <dbReference type="ARBA" id="ARBA00022692"/>
    </source>
</evidence>
<keyword evidence="6 7" id="KW-0472">Membrane</keyword>
<feature type="transmembrane region" description="Helical" evidence="7">
    <location>
        <begin position="95"/>
        <end position="114"/>
    </location>
</feature>
<keyword evidence="2" id="KW-0813">Transport</keyword>
<evidence type="ECO:0000313" key="9">
    <source>
        <dbReference type="EMBL" id="GAA1798608.1"/>
    </source>
</evidence>
<keyword evidence="3" id="KW-1003">Cell membrane</keyword>
<feature type="transmembrane region" description="Helical" evidence="7">
    <location>
        <begin position="29"/>
        <end position="51"/>
    </location>
</feature>
<name>A0ABP4Y186_9MICO</name>
<evidence type="ECO:0000256" key="5">
    <source>
        <dbReference type="ARBA" id="ARBA00022989"/>
    </source>
</evidence>
<feature type="transmembrane region" description="Helical" evidence="7">
    <location>
        <begin position="152"/>
        <end position="174"/>
    </location>
</feature>
<feature type="domain" description="Major facilitator superfamily (MFS) profile" evidence="8">
    <location>
        <begin position="20"/>
        <end position="479"/>
    </location>
</feature>
<feature type="transmembrane region" description="Helical" evidence="7">
    <location>
        <begin position="424"/>
        <end position="447"/>
    </location>
</feature>
<evidence type="ECO:0000256" key="7">
    <source>
        <dbReference type="SAM" id="Phobius"/>
    </source>
</evidence>
<dbReference type="PANTHER" id="PTHR42718">
    <property type="entry name" value="MAJOR FACILITATOR SUPERFAMILY MULTIDRUG TRANSPORTER MFSC"/>
    <property type="match status" value="1"/>
</dbReference>
<keyword evidence="4 7" id="KW-0812">Transmembrane</keyword>
<proteinExistence type="predicted"/>
<evidence type="ECO:0000259" key="8">
    <source>
        <dbReference type="PROSITE" id="PS50850"/>
    </source>
</evidence>
<dbReference type="InterPro" id="IPR011701">
    <property type="entry name" value="MFS"/>
</dbReference>
<dbReference type="PROSITE" id="PS50850">
    <property type="entry name" value="MFS"/>
    <property type="match status" value="1"/>
</dbReference>
<evidence type="ECO:0000313" key="10">
    <source>
        <dbReference type="Proteomes" id="UP001500851"/>
    </source>
</evidence>
<feature type="transmembrane region" description="Helical" evidence="7">
    <location>
        <begin position="214"/>
        <end position="232"/>
    </location>
</feature>
<dbReference type="EMBL" id="BAAAOB010000005">
    <property type="protein sequence ID" value="GAA1798608.1"/>
    <property type="molecule type" value="Genomic_DNA"/>
</dbReference>
<keyword evidence="10" id="KW-1185">Reference proteome</keyword>
<evidence type="ECO:0000256" key="1">
    <source>
        <dbReference type="ARBA" id="ARBA00004651"/>
    </source>
</evidence>
<dbReference type="InterPro" id="IPR036259">
    <property type="entry name" value="MFS_trans_sf"/>
</dbReference>
<gene>
    <name evidence="9" type="ORF">GCM10009768_29590</name>
</gene>
<feature type="transmembrane region" description="Helical" evidence="7">
    <location>
        <begin position="283"/>
        <end position="306"/>
    </location>
</feature>
<dbReference type="CDD" id="cd17504">
    <property type="entry name" value="MFS_MMR_MDR_like"/>
    <property type="match status" value="1"/>
</dbReference>
<sequence length="482" mass="47957">MTVQTQASGPDTASVPVARTTIPTAPAGFTAALASAVLAFSMMQTLLVPALPVLSTELGLDGATAGWILTAYLLSGAVAAPAIGALGDRHGHRRVLMIAMLVFVLGGAVAGLAGSLPVMLAGRVLQGAATASFPLAVAIVRDRLVGRQQAVAIGWLSGTMGLGAGLALVVGGAVTDLLSWPWLFALGAGLGLLSVLLIAWRVPAGERGSAAPQDWAGVGLLVLTLLPLLLVISQGTRWGWTSPAVLALAGLALLGLIGLVLVERRLAHPLIDPVLVTDRALAATNALTLFLGFVPYAFYVGLPVLLQSPASGTGAVGQGLGVTATGAALLPGAVLVFLGGRFTPWLLGRLSGRAVAAIALGAMCAGGIGIALRPGSLLAVILFFALVGLGNGIGFAVVAELIAGHVDRAGLGAALGVNGVLRTVGSAFGTPVATLILTSIGIAAGGAPGEETFRVLFLIAAGVSAAGVALAFAIPARRRVEP</sequence>
<feature type="transmembrane region" description="Helical" evidence="7">
    <location>
        <begin position="453"/>
        <end position="474"/>
    </location>
</feature>
<dbReference type="Gene3D" id="1.20.1250.20">
    <property type="entry name" value="MFS general substrate transporter like domains"/>
    <property type="match status" value="2"/>
</dbReference>
<feature type="transmembrane region" description="Helical" evidence="7">
    <location>
        <begin position="350"/>
        <end position="372"/>
    </location>
</feature>
<feature type="transmembrane region" description="Helical" evidence="7">
    <location>
        <begin position="378"/>
        <end position="403"/>
    </location>
</feature>
<evidence type="ECO:0000256" key="2">
    <source>
        <dbReference type="ARBA" id="ARBA00022448"/>
    </source>
</evidence>
<feature type="transmembrane region" description="Helical" evidence="7">
    <location>
        <begin position="244"/>
        <end position="262"/>
    </location>
</feature>
<evidence type="ECO:0000256" key="3">
    <source>
        <dbReference type="ARBA" id="ARBA00022475"/>
    </source>
</evidence>
<reference evidence="10" key="1">
    <citation type="journal article" date="2019" name="Int. J. Syst. Evol. Microbiol.">
        <title>The Global Catalogue of Microorganisms (GCM) 10K type strain sequencing project: providing services to taxonomists for standard genome sequencing and annotation.</title>
        <authorList>
            <consortium name="The Broad Institute Genomics Platform"/>
            <consortium name="The Broad Institute Genome Sequencing Center for Infectious Disease"/>
            <person name="Wu L."/>
            <person name="Ma J."/>
        </authorList>
    </citation>
    <scope>NUCLEOTIDE SEQUENCE [LARGE SCALE GENOMIC DNA]</scope>
    <source>
        <strain evidence="10">JCM 14736</strain>
    </source>
</reference>
<feature type="transmembrane region" description="Helical" evidence="7">
    <location>
        <begin position="318"/>
        <end position="338"/>
    </location>
</feature>
<feature type="transmembrane region" description="Helical" evidence="7">
    <location>
        <begin position="63"/>
        <end position="83"/>
    </location>
</feature>
<dbReference type="Pfam" id="PF07690">
    <property type="entry name" value="MFS_1"/>
    <property type="match status" value="1"/>
</dbReference>
<comment type="caution">
    <text evidence="9">The sequence shown here is derived from an EMBL/GenBank/DDBJ whole genome shotgun (WGS) entry which is preliminary data.</text>
</comment>
<dbReference type="PANTHER" id="PTHR42718:SF46">
    <property type="entry name" value="BLR6921 PROTEIN"/>
    <property type="match status" value="1"/>
</dbReference>
<evidence type="ECO:0000256" key="6">
    <source>
        <dbReference type="ARBA" id="ARBA00023136"/>
    </source>
</evidence>
<keyword evidence="5 7" id="KW-1133">Transmembrane helix</keyword>
<protein>
    <submittedName>
        <fullName evidence="9">MFS transporter</fullName>
    </submittedName>
</protein>
<dbReference type="Proteomes" id="UP001500851">
    <property type="component" value="Unassembled WGS sequence"/>
</dbReference>
<dbReference type="SUPFAM" id="SSF103473">
    <property type="entry name" value="MFS general substrate transporter"/>
    <property type="match status" value="1"/>
</dbReference>
<accession>A0ABP4Y186</accession>
<organism evidence="9 10">
    <name type="scientific">Leucobacter iarius</name>
    <dbReference type="NCBI Taxonomy" id="333963"/>
    <lineage>
        <taxon>Bacteria</taxon>
        <taxon>Bacillati</taxon>
        <taxon>Actinomycetota</taxon>
        <taxon>Actinomycetes</taxon>
        <taxon>Micrococcales</taxon>
        <taxon>Microbacteriaceae</taxon>
        <taxon>Leucobacter</taxon>
    </lineage>
</organism>
<dbReference type="RefSeq" id="WP_344033422.1">
    <property type="nucleotide sequence ID" value="NZ_BAAAOB010000005.1"/>
</dbReference>
<comment type="subcellular location">
    <subcellularLocation>
        <location evidence="1">Cell membrane</location>
        <topology evidence="1">Multi-pass membrane protein</topology>
    </subcellularLocation>
</comment>
<feature type="transmembrane region" description="Helical" evidence="7">
    <location>
        <begin position="180"/>
        <end position="202"/>
    </location>
</feature>